<keyword evidence="4" id="KW-1185">Reference proteome</keyword>
<protein>
    <submittedName>
        <fullName evidence="3">Uncharacterized protein</fullName>
    </submittedName>
</protein>
<keyword evidence="2" id="KW-0812">Transmembrane</keyword>
<dbReference type="EMBL" id="MU032349">
    <property type="protein sequence ID" value="KAF3763626.1"/>
    <property type="molecule type" value="Genomic_DNA"/>
</dbReference>
<gene>
    <name evidence="3" type="ORF">M406DRAFT_332096</name>
</gene>
<evidence type="ECO:0000313" key="3">
    <source>
        <dbReference type="EMBL" id="KAF3763626.1"/>
    </source>
</evidence>
<comment type="caution">
    <text evidence="3">The sequence shown here is derived from an EMBL/GenBank/DDBJ whole genome shotgun (WGS) entry which is preliminary data.</text>
</comment>
<dbReference type="GeneID" id="63837844"/>
<dbReference type="Proteomes" id="UP000803844">
    <property type="component" value="Unassembled WGS sequence"/>
</dbReference>
<keyword evidence="2" id="KW-0472">Membrane</keyword>
<reference evidence="3" key="1">
    <citation type="journal article" date="2020" name="Phytopathology">
        <title>Genome sequence of the chestnut blight fungus Cryphonectria parasitica EP155: A fundamental resource for an archetypical invasive plant pathogen.</title>
        <authorList>
            <person name="Crouch J.A."/>
            <person name="Dawe A."/>
            <person name="Aerts A."/>
            <person name="Barry K."/>
            <person name="Churchill A.C.L."/>
            <person name="Grimwood J."/>
            <person name="Hillman B."/>
            <person name="Milgroom M.G."/>
            <person name="Pangilinan J."/>
            <person name="Smith M."/>
            <person name="Salamov A."/>
            <person name="Schmutz J."/>
            <person name="Yadav J."/>
            <person name="Grigoriev I.V."/>
            <person name="Nuss D."/>
        </authorList>
    </citation>
    <scope>NUCLEOTIDE SEQUENCE</scope>
    <source>
        <strain evidence="3">EP155</strain>
    </source>
</reference>
<organism evidence="3 4">
    <name type="scientific">Cryphonectria parasitica (strain ATCC 38755 / EP155)</name>
    <dbReference type="NCBI Taxonomy" id="660469"/>
    <lineage>
        <taxon>Eukaryota</taxon>
        <taxon>Fungi</taxon>
        <taxon>Dikarya</taxon>
        <taxon>Ascomycota</taxon>
        <taxon>Pezizomycotina</taxon>
        <taxon>Sordariomycetes</taxon>
        <taxon>Sordariomycetidae</taxon>
        <taxon>Diaporthales</taxon>
        <taxon>Cryphonectriaceae</taxon>
        <taxon>Cryphonectria-Endothia species complex</taxon>
        <taxon>Cryphonectria</taxon>
    </lineage>
</organism>
<name>A0A9P5CN02_CRYP1</name>
<feature type="transmembrane region" description="Helical" evidence="2">
    <location>
        <begin position="12"/>
        <end position="35"/>
    </location>
</feature>
<dbReference type="RefSeq" id="XP_040774587.1">
    <property type="nucleotide sequence ID" value="XM_040920715.1"/>
</dbReference>
<evidence type="ECO:0000256" key="2">
    <source>
        <dbReference type="SAM" id="Phobius"/>
    </source>
</evidence>
<proteinExistence type="predicted"/>
<keyword evidence="2" id="KW-1133">Transmembrane helix</keyword>
<evidence type="ECO:0000256" key="1">
    <source>
        <dbReference type="SAM" id="MobiDB-lite"/>
    </source>
</evidence>
<accession>A0A9P5CN02</accession>
<sequence length="142" mass="14896">MSLLGGGGSKLWLRGGGGLFVIVVVVVVVVIAAAVRGVKIKQSPEKVSQRTRETPREWSKQAITGDGACVAAIEWPGTPTTGGKGLGSGAVQCSAGQAPTSPGLAVGAKGEEKKKSNRKKDKKREREKNREQGCLMIENRDD</sequence>
<evidence type="ECO:0000313" key="4">
    <source>
        <dbReference type="Proteomes" id="UP000803844"/>
    </source>
</evidence>
<dbReference type="AlphaFoldDB" id="A0A9P5CN02"/>
<feature type="region of interest" description="Disordered" evidence="1">
    <location>
        <begin position="80"/>
        <end position="142"/>
    </location>
</feature>